<dbReference type="RefSeq" id="WP_162814091.1">
    <property type="nucleotide sequence ID" value="NZ_CP053627.1"/>
</dbReference>
<dbReference type="Gene3D" id="3.40.630.40">
    <property type="entry name" value="Zn-dependent exopeptidases"/>
    <property type="match status" value="1"/>
</dbReference>
<evidence type="ECO:0000313" key="1">
    <source>
        <dbReference type="EMBL" id="MCD8473757.1"/>
    </source>
</evidence>
<name>A0ABS8TUE1_9GAMM</name>
<gene>
    <name evidence="1" type="ORF">LPH55_09895</name>
</gene>
<dbReference type="Proteomes" id="UP001430701">
    <property type="component" value="Unassembled WGS sequence"/>
</dbReference>
<dbReference type="GO" id="GO:0008745">
    <property type="term" value="F:N-acetylmuramoyl-L-alanine amidase activity"/>
    <property type="evidence" value="ECO:0007669"/>
    <property type="project" value="UniProtKB-EC"/>
</dbReference>
<accession>A0ABS8TUE1</accession>
<reference evidence="1" key="1">
    <citation type="submission" date="2021-11" db="EMBL/GenBank/DDBJ databases">
        <title>Genome sequence of Xylella taiwanensis PLS432.</title>
        <authorList>
            <person name="Weng L.-W."/>
            <person name="Su C.-C."/>
            <person name="Tsai C.-W."/>
            <person name="Kuo C.-H."/>
        </authorList>
    </citation>
    <scope>NUCLEOTIDE SEQUENCE</scope>
    <source>
        <strain evidence="1">PLS432</strain>
    </source>
</reference>
<proteinExistence type="predicted"/>
<dbReference type="GeneID" id="68900652"/>
<evidence type="ECO:0000313" key="2">
    <source>
        <dbReference type="Proteomes" id="UP001430701"/>
    </source>
</evidence>
<organism evidence="1 2">
    <name type="scientific">Xylella taiwanensis</name>
    <dbReference type="NCBI Taxonomy" id="1444770"/>
    <lineage>
        <taxon>Bacteria</taxon>
        <taxon>Pseudomonadati</taxon>
        <taxon>Pseudomonadota</taxon>
        <taxon>Gammaproteobacteria</taxon>
        <taxon>Lysobacterales</taxon>
        <taxon>Lysobacteraceae</taxon>
        <taxon>Xylella</taxon>
    </lineage>
</organism>
<sequence length="186" mass="20546">MLELWMISDGQGDWLVDSLPVVLVSWLVAIDPGYEGKSPGKLCKNNTYENHLTMAVAVCSCVYKYMAANSRYLPVVILIGDCLLRLHQCVVIVCCHKVDVFVLTHVDVALNHDAQGASEDVLFEDAVSSVITRWIASSENSGDNDSQCVQHSVQKPDGFFDKQHDPFWRVVRIQSAHAIPVASVAC</sequence>
<protein>
    <submittedName>
        <fullName evidence="1">N-acetylmuramoyl-L-alanine amidase</fullName>
        <ecNumber evidence="1">3.5.1.28</ecNumber>
    </submittedName>
</protein>
<keyword evidence="2" id="KW-1185">Reference proteome</keyword>
<comment type="caution">
    <text evidence="1">The sequence shown here is derived from an EMBL/GenBank/DDBJ whole genome shotgun (WGS) entry which is preliminary data.</text>
</comment>
<keyword evidence="1" id="KW-0378">Hydrolase</keyword>
<dbReference type="SUPFAM" id="SSF53187">
    <property type="entry name" value="Zn-dependent exopeptidases"/>
    <property type="match status" value="1"/>
</dbReference>
<dbReference type="EC" id="3.5.1.28" evidence="1"/>
<dbReference type="EMBL" id="JAJPPU010000002">
    <property type="protein sequence ID" value="MCD8473757.1"/>
    <property type="molecule type" value="Genomic_DNA"/>
</dbReference>